<keyword evidence="7" id="KW-0812">Transmembrane</keyword>
<dbReference type="Gene3D" id="1.10.287.130">
    <property type="match status" value="1"/>
</dbReference>
<keyword evidence="9 16" id="KW-0418">Kinase</keyword>
<dbReference type="SMART" id="SM00387">
    <property type="entry name" value="HATPase_c"/>
    <property type="match status" value="1"/>
</dbReference>
<dbReference type="Pfam" id="PF00672">
    <property type="entry name" value="HAMP"/>
    <property type="match status" value="1"/>
</dbReference>
<dbReference type="InterPro" id="IPR003661">
    <property type="entry name" value="HisK_dim/P_dom"/>
</dbReference>
<evidence type="ECO:0000256" key="2">
    <source>
        <dbReference type="ARBA" id="ARBA00004651"/>
    </source>
</evidence>
<dbReference type="Pfam" id="PF02518">
    <property type="entry name" value="HATPase_c"/>
    <property type="match status" value="1"/>
</dbReference>
<dbReference type="SMART" id="SM00304">
    <property type="entry name" value="HAMP"/>
    <property type="match status" value="1"/>
</dbReference>
<dbReference type="PANTHER" id="PTHR45528:SF1">
    <property type="entry name" value="SENSOR HISTIDINE KINASE CPXA"/>
    <property type="match status" value="1"/>
</dbReference>
<dbReference type="Gene3D" id="6.10.340.10">
    <property type="match status" value="1"/>
</dbReference>
<evidence type="ECO:0000256" key="3">
    <source>
        <dbReference type="ARBA" id="ARBA00012438"/>
    </source>
</evidence>
<dbReference type="GO" id="GO:0000155">
    <property type="term" value="F:phosphorelay sensor kinase activity"/>
    <property type="evidence" value="ECO:0007669"/>
    <property type="project" value="InterPro"/>
</dbReference>
<evidence type="ECO:0000256" key="6">
    <source>
        <dbReference type="ARBA" id="ARBA00022679"/>
    </source>
</evidence>
<dbReference type="SMART" id="SM00388">
    <property type="entry name" value="HisKA"/>
    <property type="match status" value="1"/>
</dbReference>
<comment type="caution">
    <text evidence="16">The sequence shown here is derived from an EMBL/GenBank/DDBJ whole genome shotgun (WGS) entry which is preliminary data.</text>
</comment>
<keyword evidence="8" id="KW-0547">Nucleotide-binding</keyword>
<dbReference type="EMBL" id="WBUI01000005">
    <property type="protein sequence ID" value="KAB2933617.1"/>
    <property type="molecule type" value="Genomic_DNA"/>
</dbReference>
<protein>
    <recommendedName>
        <fullName evidence="3">histidine kinase</fullName>
        <ecNumber evidence="3">2.7.13.3</ecNumber>
    </recommendedName>
</protein>
<evidence type="ECO:0000256" key="5">
    <source>
        <dbReference type="ARBA" id="ARBA00022553"/>
    </source>
</evidence>
<dbReference type="PANTHER" id="PTHR45528">
    <property type="entry name" value="SENSOR HISTIDINE KINASE CPXA"/>
    <property type="match status" value="1"/>
</dbReference>
<evidence type="ECO:0000313" key="17">
    <source>
        <dbReference type="Proteomes" id="UP000460298"/>
    </source>
</evidence>
<evidence type="ECO:0000259" key="14">
    <source>
        <dbReference type="PROSITE" id="PS50109"/>
    </source>
</evidence>
<evidence type="ECO:0000256" key="8">
    <source>
        <dbReference type="ARBA" id="ARBA00022741"/>
    </source>
</evidence>
<dbReference type="GO" id="GO:0005886">
    <property type="term" value="C:plasma membrane"/>
    <property type="evidence" value="ECO:0007669"/>
    <property type="project" value="UniProtKB-SubCell"/>
</dbReference>
<dbReference type="CDD" id="cd06225">
    <property type="entry name" value="HAMP"/>
    <property type="match status" value="1"/>
</dbReference>
<keyword evidence="5" id="KW-0597">Phosphoprotein</keyword>
<evidence type="ECO:0000256" key="13">
    <source>
        <dbReference type="ARBA" id="ARBA00023136"/>
    </source>
</evidence>
<dbReference type="SUPFAM" id="SSF55874">
    <property type="entry name" value="ATPase domain of HSP90 chaperone/DNA topoisomerase II/histidine kinase"/>
    <property type="match status" value="1"/>
</dbReference>
<keyword evidence="12" id="KW-0902">Two-component regulatory system</keyword>
<feature type="domain" description="HAMP" evidence="15">
    <location>
        <begin position="177"/>
        <end position="229"/>
    </location>
</feature>
<dbReference type="InterPro" id="IPR036890">
    <property type="entry name" value="HATPase_C_sf"/>
</dbReference>
<name>A0A833H2Y0_9LEPT</name>
<comment type="subcellular location">
    <subcellularLocation>
        <location evidence="2">Cell membrane</location>
        <topology evidence="2">Multi-pass membrane protein</topology>
    </subcellularLocation>
</comment>
<feature type="domain" description="Histidine kinase" evidence="14">
    <location>
        <begin position="237"/>
        <end position="444"/>
    </location>
</feature>
<dbReference type="InterPro" id="IPR005467">
    <property type="entry name" value="His_kinase_dom"/>
</dbReference>
<dbReference type="GO" id="GO:0005524">
    <property type="term" value="F:ATP binding"/>
    <property type="evidence" value="ECO:0007669"/>
    <property type="project" value="UniProtKB-KW"/>
</dbReference>
<dbReference type="Proteomes" id="UP000460298">
    <property type="component" value="Unassembled WGS sequence"/>
</dbReference>
<evidence type="ECO:0000256" key="4">
    <source>
        <dbReference type="ARBA" id="ARBA00022475"/>
    </source>
</evidence>
<keyword evidence="10" id="KW-0067">ATP-binding</keyword>
<evidence type="ECO:0000256" key="1">
    <source>
        <dbReference type="ARBA" id="ARBA00000085"/>
    </source>
</evidence>
<sequence>MKGGLYAKVLVALVVAVLTTTLSASIVFRLMQLTDVPDRFEKLGRAHAFILSEVVVDKWIQGGPATLNPFLEGMAKALDARLRLIGPDGTILASSSTGSDESCQGSEKDLGNFRIKHDWRRSILMLTIPIMKPPLTGSHIQLVIDRTDEGAGPLQRFLTAMLITGAILALMAIPLSRKLTSPLKELRESAHHIAEGDLSSRADVRSHDEIGALAKDFNRMAERVQAMVMASRHLLAHVSHELRSPLARIRILAGMIEDEPNSPQTPARANSMQLEIEDMDRLIGAILDFSRAGMLREQPVETLDLAEELHLMLKRQDPLFREKNIELEVAAPESGTRLPVRRQALRTLLGVLLDNAARFAPDSSQVKVWLYGTQITIENGYVRKEGDESTPEELMKPFHRASDVPGYGLGLAQAKAAADALGATLTIERDATRFRVTIGLPLTAAQKKRR</sequence>
<evidence type="ECO:0000256" key="9">
    <source>
        <dbReference type="ARBA" id="ARBA00022777"/>
    </source>
</evidence>
<gene>
    <name evidence="16" type="ORF">F9K24_07170</name>
</gene>
<dbReference type="SUPFAM" id="SSF47384">
    <property type="entry name" value="Homodimeric domain of signal transducing histidine kinase"/>
    <property type="match status" value="1"/>
</dbReference>
<evidence type="ECO:0000256" key="10">
    <source>
        <dbReference type="ARBA" id="ARBA00022840"/>
    </source>
</evidence>
<dbReference type="EC" id="2.7.13.3" evidence="3"/>
<keyword evidence="13" id="KW-0472">Membrane</keyword>
<dbReference type="CDD" id="cd00082">
    <property type="entry name" value="HisKA"/>
    <property type="match status" value="1"/>
</dbReference>
<dbReference type="SUPFAM" id="SSF158472">
    <property type="entry name" value="HAMP domain-like"/>
    <property type="match status" value="1"/>
</dbReference>
<dbReference type="InterPro" id="IPR003594">
    <property type="entry name" value="HATPase_dom"/>
</dbReference>
<accession>A0A833H2Y0</accession>
<evidence type="ECO:0000256" key="7">
    <source>
        <dbReference type="ARBA" id="ARBA00022692"/>
    </source>
</evidence>
<comment type="catalytic activity">
    <reaction evidence="1">
        <text>ATP + protein L-histidine = ADP + protein N-phospho-L-histidine.</text>
        <dbReference type="EC" id="2.7.13.3"/>
    </reaction>
</comment>
<evidence type="ECO:0000313" key="16">
    <source>
        <dbReference type="EMBL" id="KAB2933617.1"/>
    </source>
</evidence>
<dbReference type="PROSITE" id="PS50109">
    <property type="entry name" value="HIS_KIN"/>
    <property type="match status" value="1"/>
</dbReference>
<evidence type="ECO:0000256" key="11">
    <source>
        <dbReference type="ARBA" id="ARBA00022989"/>
    </source>
</evidence>
<proteinExistence type="predicted"/>
<keyword evidence="6" id="KW-0808">Transferase</keyword>
<reference evidence="16 17" key="1">
    <citation type="submission" date="2019-10" db="EMBL/GenBank/DDBJ databases">
        <title>Extracellular Electron Transfer in a Candidatus Methanoperedens spp. Enrichment Culture.</title>
        <authorList>
            <person name="Berger S."/>
            <person name="Rangel Shaw D."/>
            <person name="Berben T."/>
            <person name="In 'T Zandt M."/>
            <person name="Frank J."/>
            <person name="Reimann J."/>
            <person name="Jetten M.S.M."/>
            <person name="Welte C.U."/>
        </authorList>
    </citation>
    <scope>NUCLEOTIDE SEQUENCE [LARGE SCALE GENOMIC DNA]</scope>
    <source>
        <strain evidence="16">SB12</strain>
    </source>
</reference>
<dbReference type="InterPro" id="IPR003660">
    <property type="entry name" value="HAMP_dom"/>
</dbReference>
<evidence type="ECO:0000259" key="15">
    <source>
        <dbReference type="PROSITE" id="PS50885"/>
    </source>
</evidence>
<dbReference type="Gene3D" id="3.30.565.10">
    <property type="entry name" value="Histidine kinase-like ATPase, C-terminal domain"/>
    <property type="match status" value="1"/>
</dbReference>
<dbReference type="PROSITE" id="PS50885">
    <property type="entry name" value="HAMP"/>
    <property type="match status" value="1"/>
</dbReference>
<evidence type="ECO:0000256" key="12">
    <source>
        <dbReference type="ARBA" id="ARBA00023012"/>
    </source>
</evidence>
<dbReference type="Pfam" id="PF00512">
    <property type="entry name" value="HisKA"/>
    <property type="match status" value="1"/>
</dbReference>
<dbReference type="InterPro" id="IPR050398">
    <property type="entry name" value="HssS/ArlS-like"/>
</dbReference>
<keyword evidence="4" id="KW-1003">Cell membrane</keyword>
<keyword evidence="11" id="KW-1133">Transmembrane helix</keyword>
<organism evidence="16 17">
    <name type="scientific">Leptonema illini</name>
    <dbReference type="NCBI Taxonomy" id="183"/>
    <lineage>
        <taxon>Bacteria</taxon>
        <taxon>Pseudomonadati</taxon>
        <taxon>Spirochaetota</taxon>
        <taxon>Spirochaetia</taxon>
        <taxon>Leptospirales</taxon>
        <taxon>Leptospiraceae</taxon>
        <taxon>Leptonema</taxon>
    </lineage>
</organism>
<dbReference type="InterPro" id="IPR036097">
    <property type="entry name" value="HisK_dim/P_sf"/>
</dbReference>
<dbReference type="AlphaFoldDB" id="A0A833H2Y0"/>